<evidence type="ECO:0000259" key="1">
    <source>
        <dbReference type="Pfam" id="PF04326"/>
    </source>
</evidence>
<dbReference type="InterPro" id="IPR007421">
    <property type="entry name" value="Schlafen_AlbA_2_dom"/>
</dbReference>
<protein>
    <recommendedName>
        <fullName evidence="1">Schlafen AlbA-2 domain-containing protein</fullName>
    </recommendedName>
</protein>
<name>A0A1F5VWW3_9BACT</name>
<comment type="caution">
    <text evidence="2">The sequence shown here is derived from an EMBL/GenBank/DDBJ whole genome shotgun (WGS) entry which is preliminary data.</text>
</comment>
<dbReference type="InterPro" id="IPR038461">
    <property type="entry name" value="Schlafen_AlbA_2_dom_sf"/>
</dbReference>
<dbReference type="STRING" id="1817863.A2Y62_01245"/>
<proteinExistence type="predicted"/>
<reference evidence="2 3" key="1">
    <citation type="journal article" date="2016" name="Nat. Commun.">
        <title>Thousands of microbial genomes shed light on interconnected biogeochemical processes in an aquifer system.</title>
        <authorList>
            <person name="Anantharaman K."/>
            <person name="Brown C.T."/>
            <person name="Hug L.A."/>
            <person name="Sharon I."/>
            <person name="Castelle C.J."/>
            <person name="Probst A.J."/>
            <person name="Thomas B.C."/>
            <person name="Singh A."/>
            <person name="Wilkins M.J."/>
            <person name="Karaoz U."/>
            <person name="Brodie E.L."/>
            <person name="Williams K.H."/>
            <person name="Hubbard S.S."/>
            <person name="Banfield J.F."/>
        </authorList>
    </citation>
    <scope>NUCLEOTIDE SEQUENCE [LARGE SCALE GENOMIC DNA]</scope>
</reference>
<evidence type="ECO:0000313" key="3">
    <source>
        <dbReference type="Proteomes" id="UP000178943"/>
    </source>
</evidence>
<evidence type="ECO:0000313" key="2">
    <source>
        <dbReference type="EMBL" id="OGF67870.1"/>
    </source>
</evidence>
<gene>
    <name evidence="2" type="ORF">A2Y62_01245</name>
</gene>
<dbReference type="EMBL" id="MFGW01000040">
    <property type="protein sequence ID" value="OGF67870.1"/>
    <property type="molecule type" value="Genomic_DNA"/>
</dbReference>
<organism evidence="2 3">
    <name type="scientific">Candidatus Fischerbacteria bacterium RBG_13_37_8</name>
    <dbReference type="NCBI Taxonomy" id="1817863"/>
    <lineage>
        <taxon>Bacteria</taxon>
        <taxon>Candidatus Fischeribacteriota</taxon>
    </lineage>
</organism>
<dbReference type="PANTHER" id="PTHR30595:SF6">
    <property type="entry name" value="SCHLAFEN ALBA-2 DOMAIN-CONTAINING PROTEIN"/>
    <property type="match status" value="1"/>
</dbReference>
<feature type="domain" description="Schlafen AlbA-2" evidence="1">
    <location>
        <begin position="36"/>
        <end position="164"/>
    </location>
</feature>
<dbReference type="Gene3D" id="3.30.950.30">
    <property type="entry name" value="Schlafen, AAA domain"/>
    <property type="match status" value="1"/>
</dbReference>
<dbReference type="Proteomes" id="UP000178943">
    <property type="component" value="Unassembled WGS sequence"/>
</dbReference>
<sequence>MKQWDNNYKNKCYEKAKEMKIKTYKQLERFVKNNLEDHVIEYKSKGILENINIYAHKRDFLESCSSLANSHGGKIIFGVKEIKKNEKYELEDGIDLAVFPKERIADIINGNISPRIDAIEIYTIKNPKQPNKGYLVIEIPEGFTAHQCLVDQKYYGRFQSSDNALEDHWIRLLMSKASYPVFNIYLKFIRTHYENSLYPGFEIFIENTGNMICKNFDLLFQFSKELNTRLLPIWSPIPGIGPYYSISTGYWSINGHNDLDDLLQFFPKQKLQLVRPHHKFNFIFIVNDRKRIKGNISIDFYSENPNCQKFFLEIDTNLFFSISGTETFQEGQEILMEKI</sequence>
<dbReference type="AlphaFoldDB" id="A0A1F5VWW3"/>
<accession>A0A1F5VWW3</accession>
<dbReference type="Pfam" id="PF04326">
    <property type="entry name" value="SLFN_AlbA_2"/>
    <property type="match status" value="1"/>
</dbReference>
<dbReference type="PANTHER" id="PTHR30595">
    <property type="entry name" value="GLPR-RELATED TRANSCRIPTIONAL REPRESSOR"/>
    <property type="match status" value="1"/>
</dbReference>